<evidence type="ECO:0000256" key="5">
    <source>
        <dbReference type="ARBA" id="ARBA00022694"/>
    </source>
</evidence>
<evidence type="ECO:0000256" key="4">
    <source>
        <dbReference type="ARBA" id="ARBA00022691"/>
    </source>
</evidence>
<keyword evidence="2" id="KW-0489">Methyltransferase</keyword>
<protein>
    <recommendedName>
        <fullName evidence="10">tRNA/rRNA methyltransferase SpoU type domain-containing protein</fullName>
    </recommendedName>
</protein>
<keyword evidence="6" id="KW-0694">RNA-binding</keyword>
<keyword evidence="1" id="KW-0820">tRNA-binding</keyword>
<dbReference type="InterPro" id="IPR022724">
    <property type="entry name" value="rRNA_MeTrfase_SpoU_C"/>
</dbReference>
<dbReference type="PANTHER" id="PTHR43453:SF1">
    <property type="entry name" value="TRNA_RRNA METHYLTRANSFERASE SPOU TYPE DOMAIN-CONTAINING PROTEIN"/>
    <property type="match status" value="1"/>
</dbReference>
<dbReference type="InterPro" id="IPR033671">
    <property type="entry name" value="TrmH"/>
</dbReference>
<evidence type="ECO:0000313" key="9">
    <source>
        <dbReference type="EMBL" id="SUZ64556.1"/>
    </source>
</evidence>
<name>A0A381PC55_9ZZZZ</name>
<dbReference type="GO" id="GO:0000049">
    <property type="term" value="F:tRNA binding"/>
    <property type="evidence" value="ECO:0007669"/>
    <property type="project" value="UniProtKB-KW"/>
</dbReference>
<keyword evidence="5" id="KW-0819">tRNA processing</keyword>
<keyword evidence="4" id="KW-0949">S-adenosyl-L-methionine</keyword>
<evidence type="ECO:0000256" key="1">
    <source>
        <dbReference type="ARBA" id="ARBA00022555"/>
    </source>
</evidence>
<dbReference type="Pfam" id="PF00588">
    <property type="entry name" value="SpoU_methylase"/>
    <property type="match status" value="1"/>
</dbReference>
<feature type="domain" description="RNA methyltransferase SpoU/TrmH type C-terminal" evidence="8">
    <location>
        <begin position="140"/>
        <end position="190"/>
    </location>
</feature>
<dbReference type="InterPro" id="IPR029028">
    <property type="entry name" value="Alpha/beta_knot_MTases"/>
</dbReference>
<dbReference type="GO" id="GO:0141100">
    <property type="term" value="F:tRNA (guanine(18)-2'-O)-methyltransferase activity"/>
    <property type="evidence" value="ECO:0007669"/>
    <property type="project" value="InterPro"/>
</dbReference>
<dbReference type="Gene3D" id="3.40.1280.10">
    <property type="match status" value="1"/>
</dbReference>
<dbReference type="Pfam" id="PF12105">
    <property type="entry name" value="SpoU_methylas_C"/>
    <property type="match status" value="1"/>
</dbReference>
<evidence type="ECO:0000256" key="6">
    <source>
        <dbReference type="ARBA" id="ARBA00022884"/>
    </source>
</evidence>
<organism evidence="9">
    <name type="scientific">marine metagenome</name>
    <dbReference type="NCBI Taxonomy" id="408172"/>
    <lineage>
        <taxon>unclassified sequences</taxon>
        <taxon>metagenomes</taxon>
        <taxon>ecological metagenomes</taxon>
    </lineage>
</organism>
<dbReference type="SUPFAM" id="SSF75217">
    <property type="entry name" value="alpha/beta knot"/>
    <property type="match status" value="1"/>
</dbReference>
<proteinExistence type="inferred from homology"/>
<evidence type="ECO:0000256" key="2">
    <source>
        <dbReference type="ARBA" id="ARBA00022603"/>
    </source>
</evidence>
<reference evidence="9" key="1">
    <citation type="submission" date="2018-05" db="EMBL/GenBank/DDBJ databases">
        <authorList>
            <person name="Lanie J.A."/>
            <person name="Ng W.-L."/>
            <person name="Kazmierczak K.M."/>
            <person name="Andrzejewski T.M."/>
            <person name="Davidsen T.M."/>
            <person name="Wayne K.J."/>
            <person name="Tettelin H."/>
            <person name="Glass J.I."/>
            <person name="Rusch D."/>
            <person name="Podicherti R."/>
            <person name="Tsui H.-C.T."/>
            <person name="Winkler M.E."/>
        </authorList>
    </citation>
    <scope>NUCLEOTIDE SEQUENCE</scope>
</reference>
<evidence type="ECO:0008006" key="10">
    <source>
        <dbReference type="Google" id="ProtNLM"/>
    </source>
</evidence>
<sequence>MERVHKSHNLSAILRNCDAVGVLEAHAIPPEDGLQIHPHTSAGTAKWVRLVRHRTTEAAVKELKSRNFRVLAAHPGPDAIDFREVDFTMPTALMMGAELLGLSDEALELADGRISIPMVGMAQSFNVSVATALLLFEAFRQREAAHMYDEPRIDPEDMERILFEWAYPRIARHCRDRGTPYPPLREDGGLPQFSFR</sequence>
<feature type="domain" description="tRNA/rRNA methyltransferase SpoU type" evidence="7">
    <location>
        <begin position="2"/>
        <end position="136"/>
    </location>
</feature>
<dbReference type="PANTHER" id="PTHR43453">
    <property type="entry name" value="RRNA METHYLASE-LIKE"/>
    <property type="match status" value="1"/>
</dbReference>
<evidence type="ECO:0000259" key="7">
    <source>
        <dbReference type="Pfam" id="PF00588"/>
    </source>
</evidence>
<dbReference type="InterPro" id="IPR029026">
    <property type="entry name" value="tRNA_m1G_MTases_N"/>
</dbReference>
<dbReference type="EMBL" id="UINC01000938">
    <property type="protein sequence ID" value="SUZ64556.1"/>
    <property type="molecule type" value="Genomic_DNA"/>
</dbReference>
<dbReference type="GO" id="GO:0002938">
    <property type="term" value="P:tRNA guanine ribose methylation"/>
    <property type="evidence" value="ECO:0007669"/>
    <property type="project" value="TreeGrafter"/>
</dbReference>
<dbReference type="AlphaFoldDB" id="A0A381PC55"/>
<gene>
    <name evidence="9" type="ORF">METZ01_LOCUS17410</name>
</gene>
<accession>A0A381PC55</accession>
<dbReference type="InterPro" id="IPR001537">
    <property type="entry name" value="SpoU_MeTrfase"/>
</dbReference>
<dbReference type="CDD" id="cd18092">
    <property type="entry name" value="SpoU-like_TrmH"/>
    <property type="match status" value="1"/>
</dbReference>
<keyword evidence="3" id="KW-0808">Transferase</keyword>
<evidence type="ECO:0000259" key="8">
    <source>
        <dbReference type="Pfam" id="PF12105"/>
    </source>
</evidence>
<evidence type="ECO:0000256" key="3">
    <source>
        <dbReference type="ARBA" id="ARBA00022679"/>
    </source>
</evidence>
<dbReference type="HAMAP" id="MF_02060">
    <property type="entry name" value="tRNA_methyltr_TrmH"/>
    <property type="match status" value="1"/>
</dbReference>